<evidence type="ECO:0000313" key="3">
    <source>
        <dbReference type="EMBL" id="KAF2739746.1"/>
    </source>
</evidence>
<protein>
    <submittedName>
        <fullName evidence="3">Uncharacterized protein</fullName>
    </submittedName>
</protein>
<evidence type="ECO:0000313" key="4">
    <source>
        <dbReference type="Proteomes" id="UP000799444"/>
    </source>
</evidence>
<keyword evidence="2" id="KW-1133">Transmembrane helix</keyword>
<organism evidence="3 4">
    <name type="scientific">Polyplosphaeria fusca</name>
    <dbReference type="NCBI Taxonomy" id="682080"/>
    <lineage>
        <taxon>Eukaryota</taxon>
        <taxon>Fungi</taxon>
        <taxon>Dikarya</taxon>
        <taxon>Ascomycota</taxon>
        <taxon>Pezizomycotina</taxon>
        <taxon>Dothideomycetes</taxon>
        <taxon>Pleosporomycetidae</taxon>
        <taxon>Pleosporales</taxon>
        <taxon>Tetraplosphaeriaceae</taxon>
        <taxon>Polyplosphaeria</taxon>
    </lineage>
</organism>
<evidence type="ECO:0000256" key="2">
    <source>
        <dbReference type="SAM" id="Phobius"/>
    </source>
</evidence>
<gene>
    <name evidence="3" type="ORF">EJ04DRAFT_549024</name>
</gene>
<proteinExistence type="predicted"/>
<name>A0A9P4RB30_9PLEO</name>
<sequence>MYTDEGIYFTLGMPRSAHDNGAIFQSSNFSIGCILTILCILKLSISALLLSPALVLLLTYDSLQDALTTITHLSTDLDSCFQSKQTLRKDVVALQQRNKELATTLNTHKSTMATLNREILQLRRSLLEAEKIIDQSVRAAQTLKKCGEVVQGTGVVRVAQQSRRNIANSALLHEDITGIIRASENLQGAVDLFKADSPPSYPVGANGNDVAKTGTRWLDAPVAFDRSSAELDMLGANQDTRALMTEMILRKRVFKALSMAFDICRKQGRFQLDGVEARGIDGDAIGLRSLVERI</sequence>
<comment type="caution">
    <text evidence="3">The sequence shown here is derived from an EMBL/GenBank/DDBJ whole genome shotgun (WGS) entry which is preliminary data.</text>
</comment>
<keyword evidence="1" id="KW-0175">Coiled coil</keyword>
<keyword evidence="4" id="KW-1185">Reference proteome</keyword>
<dbReference type="Proteomes" id="UP000799444">
    <property type="component" value="Unassembled WGS sequence"/>
</dbReference>
<dbReference type="AlphaFoldDB" id="A0A9P4RB30"/>
<keyword evidence="2" id="KW-0472">Membrane</keyword>
<evidence type="ECO:0000256" key="1">
    <source>
        <dbReference type="SAM" id="Coils"/>
    </source>
</evidence>
<feature type="coiled-coil region" evidence="1">
    <location>
        <begin position="84"/>
        <end position="132"/>
    </location>
</feature>
<feature type="transmembrane region" description="Helical" evidence="2">
    <location>
        <begin position="29"/>
        <end position="58"/>
    </location>
</feature>
<reference evidence="3" key="1">
    <citation type="journal article" date="2020" name="Stud. Mycol.">
        <title>101 Dothideomycetes genomes: a test case for predicting lifestyles and emergence of pathogens.</title>
        <authorList>
            <person name="Haridas S."/>
            <person name="Albert R."/>
            <person name="Binder M."/>
            <person name="Bloem J."/>
            <person name="Labutti K."/>
            <person name="Salamov A."/>
            <person name="Andreopoulos B."/>
            <person name="Baker S."/>
            <person name="Barry K."/>
            <person name="Bills G."/>
            <person name="Bluhm B."/>
            <person name="Cannon C."/>
            <person name="Castanera R."/>
            <person name="Culley D."/>
            <person name="Daum C."/>
            <person name="Ezra D."/>
            <person name="Gonzalez J."/>
            <person name="Henrissat B."/>
            <person name="Kuo A."/>
            <person name="Liang C."/>
            <person name="Lipzen A."/>
            <person name="Lutzoni F."/>
            <person name="Magnuson J."/>
            <person name="Mondo S."/>
            <person name="Nolan M."/>
            <person name="Ohm R."/>
            <person name="Pangilinan J."/>
            <person name="Park H.-J."/>
            <person name="Ramirez L."/>
            <person name="Alfaro M."/>
            <person name="Sun H."/>
            <person name="Tritt A."/>
            <person name="Yoshinaga Y."/>
            <person name="Zwiers L.-H."/>
            <person name="Turgeon B."/>
            <person name="Goodwin S."/>
            <person name="Spatafora J."/>
            <person name="Crous P."/>
            <person name="Grigoriev I."/>
        </authorList>
    </citation>
    <scope>NUCLEOTIDE SEQUENCE</scope>
    <source>
        <strain evidence="3">CBS 125425</strain>
    </source>
</reference>
<keyword evidence="2" id="KW-0812">Transmembrane</keyword>
<accession>A0A9P4RB30</accession>
<dbReference type="EMBL" id="ML996103">
    <property type="protein sequence ID" value="KAF2739746.1"/>
    <property type="molecule type" value="Genomic_DNA"/>
</dbReference>